<dbReference type="Pfam" id="PF03466">
    <property type="entry name" value="LysR_substrate"/>
    <property type="match status" value="1"/>
</dbReference>
<proteinExistence type="inferred from homology"/>
<accession>A0AAE4IYI0</accession>
<dbReference type="SUPFAM" id="SSF46785">
    <property type="entry name" value="Winged helix' DNA-binding domain"/>
    <property type="match status" value="1"/>
</dbReference>
<evidence type="ECO:0000256" key="3">
    <source>
        <dbReference type="ARBA" id="ARBA00023125"/>
    </source>
</evidence>
<dbReference type="InterPro" id="IPR000847">
    <property type="entry name" value="LysR_HTH_N"/>
</dbReference>
<dbReference type="GO" id="GO:0003700">
    <property type="term" value="F:DNA-binding transcription factor activity"/>
    <property type="evidence" value="ECO:0007669"/>
    <property type="project" value="InterPro"/>
</dbReference>
<dbReference type="SUPFAM" id="SSF53850">
    <property type="entry name" value="Periplasmic binding protein-like II"/>
    <property type="match status" value="1"/>
</dbReference>
<evidence type="ECO:0000313" key="7">
    <source>
        <dbReference type="Proteomes" id="UP001185068"/>
    </source>
</evidence>
<comment type="similarity">
    <text evidence="1">Belongs to the LysR transcriptional regulatory family.</text>
</comment>
<dbReference type="PANTHER" id="PTHR30118:SF15">
    <property type="entry name" value="TRANSCRIPTIONAL REGULATORY PROTEIN"/>
    <property type="match status" value="1"/>
</dbReference>
<evidence type="ECO:0000313" key="6">
    <source>
        <dbReference type="EMBL" id="MDR9946776.1"/>
    </source>
</evidence>
<dbReference type="Gene3D" id="1.10.10.10">
    <property type="entry name" value="Winged helix-like DNA-binding domain superfamily/Winged helix DNA-binding domain"/>
    <property type="match status" value="1"/>
</dbReference>
<evidence type="ECO:0000256" key="2">
    <source>
        <dbReference type="ARBA" id="ARBA00023015"/>
    </source>
</evidence>
<keyword evidence="3" id="KW-0238">DNA-binding</keyword>
<evidence type="ECO:0000256" key="4">
    <source>
        <dbReference type="ARBA" id="ARBA00023163"/>
    </source>
</evidence>
<feature type="domain" description="HTH lysR-type" evidence="5">
    <location>
        <begin position="7"/>
        <end position="66"/>
    </location>
</feature>
<sequence>MTRISDMDIDLLLTLDALLQDRNITHAAARLGISQPAMSARLARLRTLFGEPLFIPSPHGRGVLPTPRAEALKPQVTGVLRGISAMFAPTTFEAQTSRRTFVIALHENPALMLGTGLLNQVGTDAPGIRLRFALPEMAELPQQLESGDVDIYIGVSAGAHDGWVRRKLLDDAFATAQRKGHPRGTGPLDLESYCALSHLVVSSAGDPFTGFVDQTLAGLGHQRHVAMSTQSYAVAPALVAGTDLVCTLPERMLRQFASTLDLFTPPLPLQPITINMYWHPKNSQDPANAWLREQLLRAAGRQVWPK</sequence>
<dbReference type="Gene3D" id="3.40.190.10">
    <property type="entry name" value="Periplasmic binding protein-like II"/>
    <property type="match status" value="2"/>
</dbReference>
<comment type="caution">
    <text evidence="6">The sequence shown here is derived from an EMBL/GenBank/DDBJ whole genome shotgun (WGS) entry which is preliminary data.</text>
</comment>
<dbReference type="InterPro" id="IPR037402">
    <property type="entry name" value="YidZ_PBP2"/>
</dbReference>
<keyword evidence="4" id="KW-0804">Transcription</keyword>
<evidence type="ECO:0000256" key="1">
    <source>
        <dbReference type="ARBA" id="ARBA00009437"/>
    </source>
</evidence>
<dbReference type="GO" id="GO:0003677">
    <property type="term" value="F:DNA binding"/>
    <property type="evidence" value="ECO:0007669"/>
    <property type="project" value="UniProtKB-KW"/>
</dbReference>
<dbReference type="EMBL" id="JALLIR010000001">
    <property type="protein sequence ID" value="MDR9946776.1"/>
    <property type="molecule type" value="Genomic_DNA"/>
</dbReference>
<gene>
    <name evidence="6" type="ORF">MX989_11890</name>
</gene>
<dbReference type="InterPro" id="IPR036388">
    <property type="entry name" value="WH-like_DNA-bd_sf"/>
</dbReference>
<dbReference type="Proteomes" id="UP001185068">
    <property type="component" value="Unassembled WGS sequence"/>
</dbReference>
<organism evidence="6 7">
    <name type="scientific">Enterobacter sichuanensis</name>
    <dbReference type="NCBI Taxonomy" id="2071710"/>
    <lineage>
        <taxon>Bacteria</taxon>
        <taxon>Pseudomonadati</taxon>
        <taxon>Pseudomonadota</taxon>
        <taxon>Gammaproteobacteria</taxon>
        <taxon>Enterobacterales</taxon>
        <taxon>Enterobacteriaceae</taxon>
        <taxon>Enterobacter</taxon>
        <taxon>Enterobacter cloacae complex</taxon>
    </lineage>
</organism>
<dbReference type="PROSITE" id="PS50931">
    <property type="entry name" value="HTH_LYSR"/>
    <property type="match status" value="1"/>
</dbReference>
<name>A0AAE4IYI0_9ENTR</name>
<dbReference type="CDD" id="cd08417">
    <property type="entry name" value="PBP2_Nitroaromatics_like"/>
    <property type="match status" value="1"/>
</dbReference>
<dbReference type="PANTHER" id="PTHR30118">
    <property type="entry name" value="HTH-TYPE TRANSCRIPTIONAL REGULATOR LEUO-RELATED"/>
    <property type="match status" value="1"/>
</dbReference>
<dbReference type="InterPro" id="IPR036390">
    <property type="entry name" value="WH_DNA-bd_sf"/>
</dbReference>
<protein>
    <submittedName>
        <fullName evidence="6">LysR family transcriptional regulator</fullName>
    </submittedName>
</protein>
<dbReference type="InterPro" id="IPR050389">
    <property type="entry name" value="LysR-type_TF"/>
</dbReference>
<evidence type="ECO:0000259" key="5">
    <source>
        <dbReference type="PROSITE" id="PS50931"/>
    </source>
</evidence>
<dbReference type="RefSeq" id="WP_059386686.1">
    <property type="nucleotide sequence ID" value="NZ_JACWFD010000004.1"/>
</dbReference>
<keyword evidence="2" id="KW-0805">Transcription regulation</keyword>
<dbReference type="InterPro" id="IPR005119">
    <property type="entry name" value="LysR_subst-bd"/>
</dbReference>
<reference evidence="6" key="1">
    <citation type="submission" date="2022-11" db="EMBL/GenBank/DDBJ databases">
        <title>blaNDM-1 and qnrB1 co-producing ST413 Enterobacter.</title>
        <authorList>
            <person name="Halder G."/>
            <person name="Chaudhuri B."/>
            <person name="Dutta S."/>
        </authorList>
    </citation>
    <scope>NUCLEOTIDE SEQUENCE</scope>
    <source>
        <strain evidence="6">PEER684</strain>
    </source>
</reference>
<dbReference type="AlphaFoldDB" id="A0AAE4IYI0"/>
<dbReference type="Pfam" id="PF00126">
    <property type="entry name" value="HTH_1"/>
    <property type="match status" value="1"/>
</dbReference>
<dbReference type="PRINTS" id="PR00039">
    <property type="entry name" value="HTHLYSR"/>
</dbReference>